<dbReference type="RefSeq" id="XP_024373266.1">
    <property type="nucleotide sequence ID" value="XM_024517498.2"/>
</dbReference>
<dbReference type="Gramene" id="Pp3c4_17870V3.1">
    <property type="protein sequence ID" value="Pp3c4_17870V3.1"/>
    <property type="gene ID" value="Pp3c4_17870"/>
</dbReference>
<evidence type="ECO:0000256" key="4">
    <source>
        <dbReference type="ARBA" id="ARBA00023136"/>
    </source>
</evidence>
<feature type="transmembrane region" description="Helical" evidence="5">
    <location>
        <begin position="456"/>
        <end position="479"/>
    </location>
</feature>
<keyword evidence="6" id="KW-0732">Signal</keyword>
<dbReference type="Pfam" id="PF01094">
    <property type="entry name" value="ANF_receptor"/>
    <property type="match status" value="1"/>
</dbReference>
<organism evidence="8">
    <name type="scientific">Physcomitrium patens</name>
    <name type="common">Spreading-leaved earth moss</name>
    <name type="synonym">Physcomitrella patens</name>
    <dbReference type="NCBI Taxonomy" id="3218"/>
    <lineage>
        <taxon>Eukaryota</taxon>
        <taxon>Viridiplantae</taxon>
        <taxon>Streptophyta</taxon>
        <taxon>Embryophyta</taxon>
        <taxon>Bryophyta</taxon>
        <taxon>Bryophytina</taxon>
        <taxon>Bryopsida</taxon>
        <taxon>Funariidae</taxon>
        <taxon>Funariales</taxon>
        <taxon>Funariaceae</taxon>
        <taxon>Physcomitrium</taxon>
    </lineage>
</organism>
<dbReference type="Gramene" id="Pp3c4_17870V3.10">
    <property type="protein sequence ID" value="Pp3c4_17870V3.10"/>
    <property type="gene ID" value="Pp3c4_17870"/>
</dbReference>
<dbReference type="Gramene" id="Pp3c4_17870V3.4">
    <property type="protein sequence ID" value="Pp3c4_17870V3.4"/>
    <property type="gene ID" value="Pp3c4_17870"/>
</dbReference>
<dbReference type="Gramene" id="Pp3c4_17870V3.11">
    <property type="protein sequence ID" value="Pp3c4_17870V3.11"/>
    <property type="gene ID" value="Pp3c4_17870"/>
</dbReference>
<dbReference type="PANTHER" id="PTHR30483">
    <property type="entry name" value="LEUCINE-SPECIFIC-BINDING PROTEIN"/>
    <property type="match status" value="1"/>
</dbReference>
<dbReference type="SUPFAM" id="SSF53822">
    <property type="entry name" value="Periplasmic binding protein-like I"/>
    <property type="match status" value="1"/>
</dbReference>
<evidence type="ECO:0000256" key="5">
    <source>
        <dbReference type="SAM" id="Phobius"/>
    </source>
</evidence>
<dbReference type="EnsemblPlants" id="Pp3c4_17870V3.8">
    <property type="protein sequence ID" value="Pp3c4_17870V3.8"/>
    <property type="gene ID" value="Pp3c4_17870"/>
</dbReference>
<feature type="domain" description="Receptor ligand binding region" evidence="7">
    <location>
        <begin position="58"/>
        <end position="388"/>
    </location>
</feature>
<dbReference type="EnsemblPlants" id="Pp3c4_17870V3.5">
    <property type="protein sequence ID" value="Pp3c4_17870V3.5"/>
    <property type="gene ID" value="Pp3c4_17870"/>
</dbReference>
<dbReference type="Gramene" id="Pp3c4_17870V3.12">
    <property type="protein sequence ID" value="Pp3c4_17870V3.12"/>
    <property type="gene ID" value="Pp3c4_17870"/>
</dbReference>
<dbReference type="EnsemblPlants" id="Pp3c4_17870V3.4">
    <property type="protein sequence ID" value="Pp3c4_17870V3.4"/>
    <property type="gene ID" value="Pp3c4_17870"/>
</dbReference>
<dbReference type="Gramene" id="Pp3c4_17870V3.6">
    <property type="protein sequence ID" value="Pp3c4_17870V3.6"/>
    <property type="gene ID" value="Pp3c4_17870"/>
</dbReference>
<keyword evidence="2 5" id="KW-0812">Transmembrane</keyword>
<dbReference type="InterPro" id="IPR051010">
    <property type="entry name" value="BCAA_transport"/>
</dbReference>
<evidence type="ECO:0000313" key="9">
    <source>
        <dbReference type="EnsemblPlants" id="Pp3c4_17870V3.1"/>
    </source>
</evidence>
<accession>A0A2K1KNY8</accession>
<evidence type="ECO:0000313" key="8">
    <source>
        <dbReference type="EMBL" id="PNR55492.1"/>
    </source>
</evidence>
<proteinExistence type="predicted"/>
<reference evidence="9" key="3">
    <citation type="submission" date="2020-12" db="UniProtKB">
        <authorList>
            <consortium name="EnsemblPlants"/>
        </authorList>
    </citation>
    <scope>IDENTIFICATION</scope>
</reference>
<evidence type="ECO:0000256" key="2">
    <source>
        <dbReference type="ARBA" id="ARBA00022692"/>
    </source>
</evidence>
<dbReference type="PaxDb" id="3218-PP1S13_129V6.3"/>
<dbReference type="EnsemblPlants" id="Pp3c4_17870V3.12">
    <property type="protein sequence ID" value="Pp3c4_17870V3.12"/>
    <property type="gene ID" value="Pp3c4_17870"/>
</dbReference>
<evidence type="ECO:0000259" key="7">
    <source>
        <dbReference type="Pfam" id="PF01094"/>
    </source>
</evidence>
<keyword evidence="3 5" id="KW-1133">Transmembrane helix</keyword>
<dbReference type="KEGG" id="ppp:112281222"/>
<dbReference type="EMBL" id="ABEU02000004">
    <property type="protein sequence ID" value="PNR55492.1"/>
    <property type="molecule type" value="Genomic_DNA"/>
</dbReference>
<dbReference type="Gramene" id="Pp3c4_17870V3.8">
    <property type="protein sequence ID" value="Pp3c4_17870V3.8"/>
    <property type="gene ID" value="Pp3c4_17870"/>
</dbReference>
<evidence type="ECO:0000256" key="1">
    <source>
        <dbReference type="ARBA" id="ARBA00004370"/>
    </source>
</evidence>
<evidence type="ECO:0000256" key="6">
    <source>
        <dbReference type="SAM" id="SignalP"/>
    </source>
</evidence>
<keyword evidence="4 5" id="KW-0472">Membrane</keyword>
<dbReference type="GO" id="GO:0016020">
    <property type="term" value="C:membrane"/>
    <property type="evidence" value="ECO:0007669"/>
    <property type="project" value="UniProtKB-SubCell"/>
</dbReference>
<gene>
    <name evidence="9" type="primary">LOC112281222</name>
    <name evidence="8" type="ORF">PHYPA_006389</name>
</gene>
<dbReference type="Gramene" id="Pp3c4_17870V3.9">
    <property type="protein sequence ID" value="Pp3c4_17870V3.9"/>
    <property type="gene ID" value="Pp3c4_17870"/>
</dbReference>
<dbReference type="EnsemblPlants" id="Pp3c4_17870V3.3">
    <property type="protein sequence ID" value="Pp3c4_17870V3.3"/>
    <property type="gene ID" value="Pp3c4_17870"/>
</dbReference>
<feature type="signal peptide" evidence="6">
    <location>
        <begin position="1"/>
        <end position="29"/>
    </location>
</feature>
<dbReference type="PANTHER" id="PTHR30483:SF6">
    <property type="entry name" value="PERIPLASMIC BINDING PROTEIN OF ABC TRANSPORTER FOR NATURAL AMINO ACIDS"/>
    <property type="match status" value="1"/>
</dbReference>
<reference evidence="8 10" key="1">
    <citation type="journal article" date="2008" name="Science">
        <title>The Physcomitrella genome reveals evolutionary insights into the conquest of land by plants.</title>
        <authorList>
            <person name="Rensing S."/>
            <person name="Lang D."/>
            <person name="Zimmer A."/>
            <person name="Terry A."/>
            <person name="Salamov A."/>
            <person name="Shapiro H."/>
            <person name="Nishiyama T."/>
            <person name="Perroud P.-F."/>
            <person name="Lindquist E."/>
            <person name="Kamisugi Y."/>
            <person name="Tanahashi T."/>
            <person name="Sakakibara K."/>
            <person name="Fujita T."/>
            <person name="Oishi K."/>
            <person name="Shin-I T."/>
            <person name="Kuroki Y."/>
            <person name="Toyoda A."/>
            <person name="Suzuki Y."/>
            <person name="Hashimoto A."/>
            <person name="Yamaguchi K."/>
            <person name="Sugano A."/>
            <person name="Kohara Y."/>
            <person name="Fujiyama A."/>
            <person name="Anterola A."/>
            <person name="Aoki S."/>
            <person name="Ashton N."/>
            <person name="Barbazuk W.B."/>
            <person name="Barker E."/>
            <person name="Bennetzen J."/>
            <person name="Bezanilla M."/>
            <person name="Blankenship R."/>
            <person name="Cho S.H."/>
            <person name="Dutcher S."/>
            <person name="Estelle M."/>
            <person name="Fawcett J.A."/>
            <person name="Gundlach H."/>
            <person name="Hanada K."/>
            <person name="Heyl A."/>
            <person name="Hicks K.A."/>
            <person name="Hugh J."/>
            <person name="Lohr M."/>
            <person name="Mayer K."/>
            <person name="Melkozernov A."/>
            <person name="Murata T."/>
            <person name="Nelson D."/>
            <person name="Pils B."/>
            <person name="Prigge M."/>
            <person name="Reiss B."/>
            <person name="Renner T."/>
            <person name="Rombauts S."/>
            <person name="Rushton P."/>
            <person name="Sanderfoot A."/>
            <person name="Schween G."/>
            <person name="Shiu S.-H."/>
            <person name="Stueber K."/>
            <person name="Theodoulou F.L."/>
            <person name="Tu H."/>
            <person name="Van de Peer Y."/>
            <person name="Verrier P.J."/>
            <person name="Waters E."/>
            <person name="Wood A."/>
            <person name="Yang L."/>
            <person name="Cove D."/>
            <person name="Cuming A."/>
            <person name="Hasebe M."/>
            <person name="Lucas S."/>
            <person name="Mishler D.B."/>
            <person name="Reski R."/>
            <person name="Grigoriev I."/>
            <person name="Quatrano R.S."/>
            <person name="Boore J.L."/>
        </authorList>
    </citation>
    <scope>NUCLEOTIDE SEQUENCE [LARGE SCALE GENOMIC DNA]</scope>
    <source>
        <strain evidence="9 10">cv. Gransden 2004</strain>
    </source>
</reference>
<dbReference type="Gramene" id="Pp3c4_17870V3.3">
    <property type="protein sequence ID" value="Pp3c4_17870V3.3"/>
    <property type="gene ID" value="Pp3c4_17870"/>
</dbReference>
<dbReference type="EnsemblPlants" id="Pp3c4_17870V3.6">
    <property type="protein sequence ID" value="Pp3c4_17870V3.6"/>
    <property type="gene ID" value="Pp3c4_17870"/>
</dbReference>
<dbReference type="EnsemblPlants" id="Pp3c4_17870V3.10">
    <property type="protein sequence ID" value="Pp3c4_17870V3.10"/>
    <property type="gene ID" value="Pp3c4_17870"/>
</dbReference>
<name>A0A2K1KNY8_PHYPA</name>
<dbReference type="AlphaFoldDB" id="A0A2K1KNY8"/>
<reference evidence="8 10" key="2">
    <citation type="journal article" date="2018" name="Plant J.">
        <title>The Physcomitrella patens chromosome-scale assembly reveals moss genome structure and evolution.</title>
        <authorList>
            <person name="Lang D."/>
            <person name="Ullrich K.K."/>
            <person name="Murat F."/>
            <person name="Fuchs J."/>
            <person name="Jenkins J."/>
            <person name="Haas F.B."/>
            <person name="Piednoel M."/>
            <person name="Gundlach H."/>
            <person name="Van Bel M."/>
            <person name="Meyberg R."/>
            <person name="Vives C."/>
            <person name="Morata J."/>
            <person name="Symeonidi A."/>
            <person name="Hiss M."/>
            <person name="Muchero W."/>
            <person name="Kamisugi Y."/>
            <person name="Saleh O."/>
            <person name="Blanc G."/>
            <person name="Decker E.L."/>
            <person name="van Gessel N."/>
            <person name="Grimwood J."/>
            <person name="Hayes R.D."/>
            <person name="Graham S.W."/>
            <person name="Gunter L.E."/>
            <person name="McDaniel S.F."/>
            <person name="Hoernstein S.N.W."/>
            <person name="Larsson A."/>
            <person name="Li F.W."/>
            <person name="Perroud P.F."/>
            <person name="Phillips J."/>
            <person name="Ranjan P."/>
            <person name="Rokshar D.S."/>
            <person name="Rothfels C.J."/>
            <person name="Schneider L."/>
            <person name="Shu S."/>
            <person name="Stevenson D.W."/>
            <person name="Thummler F."/>
            <person name="Tillich M."/>
            <person name="Villarreal Aguilar J.C."/>
            <person name="Widiez T."/>
            <person name="Wong G.K."/>
            <person name="Wymore A."/>
            <person name="Zhang Y."/>
            <person name="Zimmer A.D."/>
            <person name="Quatrano R.S."/>
            <person name="Mayer K.F.X."/>
            <person name="Goodstein D."/>
            <person name="Casacuberta J.M."/>
            <person name="Vandepoele K."/>
            <person name="Reski R."/>
            <person name="Cuming A.C."/>
            <person name="Tuskan G.A."/>
            <person name="Maumus F."/>
            <person name="Salse J."/>
            <person name="Schmutz J."/>
            <person name="Rensing S.A."/>
        </authorList>
    </citation>
    <scope>NUCLEOTIDE SEQUENCE [LARGE SCALE GENOMIC DNA]</scope>
    <source>
        <strain evidence="9 10">cv. Gransden 2004</strain>
    </source>
</reference>
<dbReference type="GeneID" id="112281222"/>
<dbReference type="InterPro" id="IPR001828">
    <property type="entry name" value="ANF_lig-bd_rcpt"/>
</dbReference>
<dbReference type="EnsemblPlants" id="Pp3c4_17870V3.9">
    <property type="protein sequence ID" value="Pp3c4_17870V3.9"/>
    <property type="gene ID" value="Pp3c4_17870"/>
</dbReference>
<dbReference type="RefSeq" id="XP_024373263.1">
    <property type="nucleotide sequence ID" value="XM_024517495.2"/>
</dbReference>
<evidence type="ECO:0000256" key="3">
    <source>
        <dbReference type="ARBA" id="ARBA00022989"/>
    </source>
</evidence>
<dbReference type="InterPro" id="IPR028082">
    <property type="entry name" value="Peripla_BP_I"/>
</dbReference>
<dbReference type="EnsemblPlants" id="Pp3c4_17870V3.11">
    <property type="protein sequence ID" value="Pp3c4_17870V3.11"/>
    <property type="gene ID" value="Pp3c4_17870"/>
</dbReference>
<dbReference type="EnsemblPlants" id="Pp3c4_17870V3.1">
    <property type="protein sequence ID" value="Pp3c4_17870V3.1"/>
    <property type="gene ID" value="Pp3c4_17870"/>
</dbReference>
<feature type="chain" id="PRO_5043158322" description="Receptor ligand binding region domain-containing protein" evidence="6">
    <location>
        <begin position="30"/>
        <end position="523"/>
    </location>
</feature>
<keyword evidence="10" id="KW-1185">Reference proteome</keyword>
<sequence length="523" mass="57289">MFVAMARMGRFMAVLLAMVICICFGDATAQNPQNITYRIGFLSPSPDSVIPTNLAIEWNSAFQVAMEVLNSEKRPYTMVATLKSTECDWQLGQQAAETLLRPTVIPLLIGGVGPACSDAAMSAGRVFVEQNYPLVSFAATSESLSNRINFPTIFRTVFSDRYQGAAIAASVLHLKIKRITVLTTQQYYSMNLGSEIVNAIGNATIVNTFLLHRGVNSTIDITELAGVLDKVGKEEFVVMAVQPIQAYEIWKAARDLDRIRWPYWYFGTDGVTAFDPTDNTTDPSLVSALLGEIGVTPHGADINNPACEKFYSYWKAKKYPGYPSERKNRTRSYVAHLIDAVQTYFHVIDNLIKANVTVTKQNVLKSLNGSGPGVLKFEGCSGTVSFDPATGSRSVAAQDPYYDFMSLTPTEWVVKGAIKNGSLVNLDLLKPPGSEYGPNSAFTGPNPNGMSRKTKVWIIAGTLAGAFALLVLVAGAVYLHRRKKHPVVRSESMRRFIDFGSFRGSSFRAGDSFRGPESFRAPT</sequence>
<dbReference type="OMA" id="VICICFG"/>
<protein>
    <recommendedName>
        <fullName evidence="7">Receptor ligand binding region domain-containing protein</fullName>
    </recommendedName>
</protein>
<dbReference type="OrthoDB" id="2013289at2759"/>
<dbReference type="Gene3D" id="3.40.50.2300">
    <property type="match status" value="2"/>
</dbReference>
<evidence type="ECO:0000313" key="10">
    <source>
        <dbReference type="Proteomes" id="UP000006727"/>
    </source>
</evidence>
<dbReference type="Proteomes" id="UP000006727">
    <property type="component" value="Chromosome 4"/>
</dbReference>
<dbReference type="Gramene" id="Pp3c4_17870V3.5">
    <property type="protein sequence ID" value="Pp3c4_17870V3.5"/>
    <property type="gene ID" value="Pp3c4_17870"/>
</dbReference>
<comment type="subcellular location">
    <subcellularLocation>
        <location evidence="1">Membrane</location>
    </subcellularLocation>
</comment>